<name>A0AAV4P086_CAEEX</name>
<dbReference type="EMBL" id="BPLR01021506">
    <property type="protein sequence ID" value="GIX90572.1"/>
    <property type="molecule type" value="Genomic_DNA"/>
</dbReference>
<protein>
    <submittedName>
        <fullName evidence="1">Uncharacterized protein</fullName>
    </submittedName>
</protein>
<organism evidence="1 2">
    <name type="scientific">Caerostris extrusa</name>
    <name type="common">Bark spider</name>
    <name type="synonym">Caerostris bankana</name>
    <dbReference type="NCBI Taxonomy" id="172846"/>
    <lineage>
        <taxon>Eukaryota</taxon>
        <taxon>Metazoa</taxon>
        <taxon>Ecdysozoa</taxon>
        <taxon>Arthropoda</taxon>
        <taxon>Chelicerata</taxon>
        <taxon>Arachnida</taxon>
        <taxon>Araneae</taxon>
        <taxon>Araneomorphae</taxon>
        <taxon>Entelegynae</taxon>
        <taxon>Araneoidea</taxon>
        <taxon>Araneidae</taxon>
        <taxon>Caerostris</taxon>
    </lineage>
</organism>
<sequence>MILKKNYHTETPIHGLVDCGLFVEELPQKGLFMVQWKCDRLEFRGLKFNSDDGKQAQVKISICPQTVFFARDSAASTGSLKDIFRDSLDSSSSIFGDINFLR</sequence>
<accession>A0AAV4P086</accession>
<evidence type="ECO:0000313" key="2">
    <source>
        <dbReference type="Proteomes" id="UP001054945"/>
    </source>
</evidence>
<proteinExistence type="predicted"/>
<comment type="caution">
    <text evidence="1">The sequence shown here is derived from an EMBL/GenBank/DDBJ whole genome shotgun (WGS) entry which is preliminary data.</text>
</comment>
<evidence type="ECO:0000313" key="1">
    <source>
        <dbReference type="EMBL" id="GIX90572.1"/>
    </source>
</evidence>
<dbReference type="Proteomes" id="UP001054945">
    <property type="component" value="Unassembled WGS sequence"/>
</dbReference>
<gene>
    <name evidence="1" type="ORF">CEXT_620401</name>
</gene>
<keyword evidence="2" id="KW-1185">Reference proteome</keyword>
<dbReference type="AlphaFoldDB" id="A0AAV4P086"/>
<reference evidence="1 2" key="1">
    <citation type="submission" date="2021-06" db="EMBL/GenBank/DDBJ databases">
        <title>Caerostris extrusa draft genome.</title>
        <authorList>
            <person name="Kono N."/>
            <person name="Arakawa K."/>
        </authorList>
    </citation>
    <scope>NUCLEOTIDE SEQUENCE [LARGE SCALE GENOMIC DNA]</scope>
</reference>